<dbReference type="EMBL" id="JANTQA010000060">
    <property type="protein sequence ID" value="KAJ3428070.1"/>
    <property type="molecule type" value="Genomic_DNA"/>
</dbReference>
<name>A0AAV7YHS2_9EUKA</name>
<gene>
    <name evidence="2" type="ORF">M0812_25702</name>
</gene>
<evidence type="ECO:0000256" key="1">
    <source>
        <dbReference type="SAM" id="MobiDB-lite"/>
    </source>
</evidence>
<proteinExistence type="predicted"/>
<reference evidence="2" key="1">
    <citation type="submission" date="2022-08" db="EMBL/GenBank/DDBJ databases">
        <title>Novel sulphate-reducing endosymbionts in the free-living metamonad Anaeramoeba.</title>
        <authorList>
            <person name="Jerlstrom-Hultqvist J."/>
            <person name="Cepicka I."/>
            <person name="Gallot-Lavallee L."/>
            <person name="Salas-Leiva D."/>
            <person name="Curtis B.A."/>
            <person name="Zahonova K."/>
            <person name="Pipaliya S."/>
            <person name="Dacks J."/>
            <person name="Roger A.J."/>
        </authorList>
    </citation>
    <scope>NUCLEOTIDE SEQUENCE</scope>
    <source>
        <strain evidence="2">Busselton2</strain>
    </source>
</reference>
<feature type="compositionally biased region" description="Low complexity" evidence="1">
    <location>
        <begin position="59"/>
        <end position="85"/>
    </location>
</feature>
<evidence type="ECO:0000313" key="2">
    <source>
        <dbReference type="EMBL" id="KAJ3428070.1"/>
    </source>
</evidence>
<sequence length="192" mass="23056">MDDKEFSKNDNDSTYYSKTELRETLEDYLDILHLVQKHKKEQEKKIQELGYLEKEKPLTSTQAQTQRQRQRSIQKQIQTQTIKSKTNQKKIEKKKQQYQLACTIRSNRQKLLNRVLSKNEKQKLSQLYSPSQILRVLKKRKSQLIKKKVLVPNSVDHQNVSNFQKSKSFNNFEKKKEYQKNKTIKHNFTEIL</sequence>
<organism evidence="2 3">
    <name type="scientific">Anaeramoeba flamelloides</name>
    <dbReference type="NCBI Taxonomy" id="1746091"/>
    <lineage>
        <taxon>Eukaryota</taxon>
        <taxon>Metamonada</taxon>
        <taxon>Anaeramoebidae</taxon>
        <taxon>Anaeramoeba</taxon>
    </lineage>
</organism>
<evidence type="ECO:0000313" key="3">
    <source>
        <dbReference type="Proteomes" id="UP001146793"/>
    </source>
</evidence>
<comment type="caution">
    <text evidence="2">The sequence shown here is derived from an EMBL/GenBank/DDBJ whole genome shotgun (WGS) entry which is preliminary data.</text>
</comment>
<feature type="region of interest" description="Disordered" evidence="1">
    <location>
        <begin position="58"/>
        <end position="90"/>
    </location>
</feature>
<dbReference type="AlphaFoldDB" id="A0AAV7YHS2"/>
<protein>
    <submittedName>
        <fullName evidence="2">Uncharacterized protein</fullName>
    </submittedName>
</protein>
<accession>A0AAV7YHS2</accession>
<dbReference type="Proteomes" id="UP001146793">
    <property type="component" value="Unassembled WGS sequence"/>
</dbReference>